<feature type="transmembrane region" description="Helical" evidence="8">
    <location>
        <begin position="308"/>
        <end position="327"/>
    </location>
</feature>
<dbReference type="Gene3D" id="1.20.1530.20">
    <property type="match status" value="2"/>
</dbReference>
<sequence length="328" mass="34913">MAEAARQEKEHFGIEKNRRPVAMGVGAAFQQMIILFVGIIIGFIARRLHILDDASCKAVTKVVMSITLPCFIVSSGFSADRSASGTEIFVYFLASLACYAAAYLIGSALSRLPLFPRSDRRLCSFMTTFGNTGFIGLPVIGALFGTEAVFYATVFNLPFNFLVFSIGIFLVSDESSIRNIKPRSFVNACLVASVAAIALYLTTFQVPAIVQTCFDTLGSATVPLAMLITGASLGKETPKDVFANSGLYLVSLAKVALVPAVSLAILSLVVQNPLLIKIGVLLMAMPVAANATLLCLQYGGNERLASRGVFLSTLLSVGTIPLLVYLIG</sequence>
<evidence type="ECO:0000256" key="1">
    <source>
        <dbReference type="ARBA" id="ARBA00004651"/>
    </source>
</evidence>
<reference evidence="9 10" key="1">
    <citation type="submission" date="2020-08" db="EMBL/GenBank/DDBJ databases">
        <authorList>
            <person name="Liu C."/>
            <person name="Sun Q."/>
        </authorList>
    </citation>
    <scope>NUCLEOTIDE SEQUENCE [LARGE SCALE GENOMIC DNA]</scope>
    <source>
        <strain evidence="9 10">N22</strain>
    </source>
</reference>
<evidence type="ECO:0000313" key="9">
    <source>
        <dbReference type="EMBL" id="MBC2888989.1"/>
    </source>
</evidence>
<dbReference type="PANTHER" id="PTHR36838:SF1">
    <property type="entry name" value="SLR1864 PROTEIN"/>
    <property type="match status" value="1"/>
</dbReference>
<dbReference type="RefSeq" id="WP_185904882.1">
    <property type="nucleotide sequence ID" value="NZ_JACMSE010000003.1"/>
</dbReference>
<evidence type="ECO:0000256" key="2">
    <source>
        <dbReference type="ARBA" id="ARBA00010145"/>
    </source>
</evidence>
<name>A0A842JIA7_9ACTN</name>
<organism evidence="9 10">
    <name type="scientific">Gordonibacter massiliensis</name>
    <name type="common">ex Traore et al. 2017</name>
    <dbReference type="NCBI Taxonomy" id="1841863"/>
    <lineage>
        <taxon>Bacteria</taxon>
        <taxon>Bacillati</taxon>
        <taxon>Actinomycetota</taxon>
        <taxon>Coriobacteriia</taxon>
        <taxon>Eggerthellales</taxon>
        <taxon>Eggerthellaceae</taxon>
        <taxon>Gordonibacter</taxon>
    </lineage>
</organism>
<keyword evidence="6 8" id="KW-1133">Transmembrane helix</keyword>
<keyword evidence="4" id="KW-1003">Cell membrane</keyword>
<gene>
    <name evidence="9" type="ORF">H7313_06455</name>
</gene>
<evidence type="ECO:0000256" key="3">
    <source>
        <dbReference type="ARBA" id="ARBA00022448"/>
    </source>
</evidence>
<comment type="similarity">
    <text evidence="2">Belongs to the auxin efflux carrier (TC 2.A.69) family.</text>
</comment>
<dbReference type="GO" id="GO:0005886">
    <property type="term" value="C:plasma membrane"/>
    <property type="evidence" value="ECO:0007669"/>
    <property type="project" value="UniProtKB-SubCell"/>
</dbReference>
<feature type="transmembrane region" description="Helical" evidence="8">
    <location>
        <begin position="89"/>
        <end position="110"/>
    </location>
</feature>
<evidence type="ECO:0000256" key="8">
    <source>
        <dbReference type="SAM" id="Phobius"/>
    </source>
</evidence>
<feature type="transmembrane region" description="Helical" evidence="8">
    <location>
        <begin position="28"/>
        <end position="46"/>
    </location>
</feature>
<dbReference type="PANTHER" id="PTHR36838">
    <property type="entry name" value="AUXIN EFFLUX CARRIER FAMILY PROTEIN"/>
    <property type="match status" value="1"/>
</dbReference>
<dbReference type="AlphaFoldDB" id="A0A842JIA7"/>
<dbReference type="InterPro" id="IPR038770">
    <property type="entry name" value="Na+/solute_symporter_sf"/>
</dbReference>
<dbReference type="InterPro" id="IPR004776">
    <property type="entry name" value="Mem_transp_PIN-like"/>
</dbReference>
<comment type="caution">
    <text evidence="9">The sequence shown here is derived from an EMBL/GenBank/DDBJ whole genome shotgun (WGS) entry which is preliminary data.</text>
</comment>
<evidence type="ECO:0000256" key="5">
    <source>
        <dbReference type="ARBA" id="ARBA00022692"/>
    </source>
</evidence>
<evidence type="ECO:0000256" key="6">
    <source>
        <dbReference type="ARBA" id="ARBA00022989"/>
    </source>
</evidence>
<feature type="transmembrane region" description="Helical" evidence="8">
    <location>
        <begin position="122"/>
        <end position="144"/>
    </location>
</feature>
<evidence type="ECO:0000256" key="4">
    <source>
        <dbReference type="ARBA" id="ARBA00022475"/>
    </source>
</evidence>
<feature type="transmembrane region" description="Helical" evidence="8">
    <location>
        <begin position="184"/>
        <end position="202"/>
    </location>
</feature>
<keyword evidence="10" id="KW-1185">Reference proteome</keyword>
<protein>
    <submittedName>
        <fullName evidence="9">AEC family transporter</fullName>
    </submittedName>
</protein>
<comment type="subcellular location">
    <subcellularLocation>
        <location evidence="1">Cell membrane</location>
        <topology evidence="1">Multi-pass membrane protein</topology>
    </subcellularLocation>
</comment>
<dbReference type="EMBL" id="JACMSE010000003">
    <property type="protein sequence ID" value="MBC2888989.1"/>
    <property type="molecule type" value="Genomic_DNA"/>
</dbReference>
<dbReference type="GO" id="GO:0055085">
    <property type="term" value="P:transmembrane transport"/>
    <property type="evidence" value="ECO:0007669"/>
    <property type="project" value="InterPro"/>
</dbReference>
<dbReference type="Pfam" id="PF03547">
    <property type="entry name" value="Mem_trans"/>
    <property type="match status" value="2"/>
</dbReference>
<dbReference type="Proteomes" id="UP000587396">
    <property type="component" value="Unassembled WGS sequence"/>
</dbReference>
<feature type="transmembrane region" description="Helical" evidence="8">
    <location>
        <begin position="274"/>
        <end position="296"/>
    </location>
</feature>
<accession>A0A842JIA7</accession>
<proteinExistence type="inferred from homology"/>
<keyword evidence="5 8" id="KW-0812">Transmembrane</keyword>
<keyword evidence="3" id="KW-0813">Transport</keyword>
<evidence type="ECO:0000313" key="10">
    <source>
        <dbReference type="Proteomes" id="UP000587396"/>
    </source>
</evidence>
<feature type="transmembrane region" description="Helical" evidence="8">
    <location>
        <begin position="208"/>
        <end position="234"/>
    </location>
</feature>
<keyword evidence="7 8" id="KW-0472">Membrane</keyword>
<feature type="transmembrane region" description="Helical" evidence="8">
    <location>
        <begin position="246"/>
        <end position="268"/>
    </location>
</feature>
<evidence type="ECO:0000256" key="7">
    <source>
        <dbReference type="ARBA" id="ARBA00023136"/>
    </source>
</evidence>
<feature type="transmembrane region" description="Helical" evidence="8">
    <location>
        <begin position="150"/>
        <end position="172"/>
    </location>
</feature>